<keyword evidence="2" id="KW-1185">Reference proteome</keyword>
<name>A0A5Q0CF73_9HYPH</name>
<dbReference type="Proteomes" id="UP000326881">
    <property type="component" value="Chromosome"/>
</dbReference>
<protein>
    <submittedName>
        <fullName evidence="1">Uncharacterized protein</fullName>
    </submittedName>
</protein>
<proteinExistence type="predicted"/>
<evidence type="ECO:0000313" key="1">
    <source>
        <dbReference type="EMBL" id="QFY62479.1"/>
    </source>
</evidence>
<reference evidence="1 2" key="1">
    <citation type="submission" date="2019-08" db="EMBL/GenBank/DDBJ databases">
        <title>Prosopis cineraria nodule microbiome.</title>
        <authorList>
            <person name="Ali R."/>
            <person name="Chaluvadi S.R."/>
            <person name="Wang X."/>
        </authorList>
    </citation>
    <scope>NUCLEOTIDE SEQUENCE [LARGE SCALE GENOMIC DNA]</scope>
    <source>
        <strain evidence="1 2">BG7</strain>
    </source>
</reference>
<sequence>MEWALLKGQNAVFSRLCLDSRRFFLFTAAQSATSFKTRATDRDPQRYKSIPEVHTRQRDAPSGAFWLCVLFSSRKSTRFPSSRKSQGRADV</sequence>
<evidence type="ECO:0000313" key="2">
    <source>
        <dbReference type="Proteomes" id="UP000326881"/>
    </source>
</evidence>
<dbReference type="KEGG" id="rgr:FZ934_15460"/>
<accession>A0A5Q0CF73</accession>
<organism evidence="1 2">
    <name type="scientific">Rhizobium grahamii</name>
    <dbReference type="NCBI Taxonomy" id="1120045"/>
    <lineage>
        <taxon>Bacteria</taxon>
        <taxon>Pseudomonadati</taxon>
        <taxon>Pseudomonadota</taxon>
        <taxon>Alphaproteobacteria</taxon>
        <taxon>Hyphomicrobiales</taxon>
        <taxon>Rhizobiaceae</taxon>
        <taxon>Rhizobium/Agrobacterium group</taxon>
        <taxon>Rhizobium</taxon>
    </lineage>
</organism>
<dbReference type="EMBL" id="CP043498">
    <property type="protein sequence ID" value="QFY62479.1"/>
    <property type="molecule type" value="Genomic_DNA"/>
</dbReference>
<gene>
    <name evidence="1" type="ORF">FZ934_15460</name>
</gene>
<dbReference type="AlphaFoldDB" id="A0A5Q0CF73"/>